<evidence type="ECO:0000313" key="2">
    <source>
        <dbReference type="Proteomes" id="UP001341259"/>
    </source>
</evidence>
<keyword evidence="2" id="KW-1185">Reference proteome</keyword>
<dbReference type="RefSeq" id="WP_328336698.1">
    <property type="nucleotide sequence ID" value="NZ_CP107906.1"/>
</dbReference>
<protein>
    <submittedName>
        <fullName evidence="1">Uncharacterized protein</fullName>
    </submittedName>
</protein>
<evidence type="ECO:0000313" key="1">
    <source>
        <dbReference type="EMBL" id="WUG92276.1"/>
    </source>
</evidence>
<dbReference type="Proteomes" id="UP001341259">
    <property type="component" value="Chromosome"/>
</dbReference>
<sequence>MSDIDFPDDLIALERAAWEEYQAGRLTVATATAVHEGIVEYVAREDVDATRLEVEMGLKRIVRHPAAEG</sequence>
<proteinExistence type="predicted"/>
<gene>
    <name evidence="1" type="ORF">OHB29_04160</name>
</gene>
<reference evidence="1 2" key="1">
    <citation type="submission" date="2022-10" db="EMBL/GenBank/DDBJ databases">
        <title>The complete genomes of actinobacterial strains from the NBC collection.</title>
        <authorList>
            <person name="Joergensen T.S."/>
            <person name="Alvarez Arevalo M."/>
            <person name="Sterndorff E.B."/>
            <person name="Faurdal D."/>
            <person name="Vuksanovic O."/>
            <person name="Mourched A.-S."/>
            <person name="Charusanti P."/>
            <person name="Shaw S."/>
            <person name="Blin K."/>
            <person name="Weber T."/>
        </authorList>
    </citation>
    <scope>NUCLEOTIDE SEQUENCE [LARGE SCALE GENOMIC DNA]</scope>
    <source>
        <strain evidence="1 2">NBC_00456</strain>
    </source>
</reference>
<dbReference type="EMBL" id="CP107906">
    <property type="protein sequence ID" value="WUG92276.1"/>
    <property type="molecule type" value="Genomic_DNA"/>
</dbReference>
<name>A0ABZ1NKR8_STRVL</name>
<organism evidence="1 2">
    <name type="scientific">Streptomyces violaceus</name>
    <name type="common">Streptomyces venezuelae</name>
    <dbReference type="NCBI Taxonomy" id="1936"/>
    <lineage>
        <taxon>Bacteria</taxon>
        <taxon>Bacillati</taxon>
        <taxon>Actinomycetota</taxon>
        <taxon>Actinomycetes</taxon>
        <taxon>Kitasatosporales</taxon>
        <taxon>Streptomycetaceae</taxon>
        <taxon>Streptomyces</taxon>
    </lineage>
</organism>
<accession>A0ABZ1NKR8</accession>